<evidence type="ECO:0000256" key="1">
    <source>
        <dbReference type="SAM" id="Phobius"/>
    </source>
</evidence>
<gene>
    <name evidence="2" type="ORF">Fcan01_10887</name>
</gene>
<comment type="caution">
    <text evidence="2">The sequence shown here is derived from an EMBL/GenBank/DDBJ whole genome shotgun (WGS) entry which is preliminary data.</text>
</comment>
<keyword evidence="3" id="KW-1185">Reference proteome</keyword>
<dbReference type="GO" id="GO:0006044">
    <property type="term" value="P:N-acetylglucosamine metabolic process"/>
    <property type="evidence" value="ECO:0007669"/>
    <property type="project" value="TreeGrafter"/>
</dbReference>
<feature type="transmembrane region" description="Helical" evidence="1">
    <location>
        <begin position="6"/>
        <end position="26"/>
    </location>
</feature>
<dbReference type="PANTHER" id="PTHR12224:SF0">
    <property type="entry name" value="BETA-1,4-MANNOSYL-GLYCOPROTEIN 4-BETA-N-ACETYLGLUCOSAMINYLTRANSFERASE"/>
    <property type="match status" value="1"/>
</dbReference>
<dbReference type="OrthoDB" id="6474464at2759"/>
<evidence type="ECO:0000313" key="2">
    <source>
        <dbReference type="EMBL" id="OXA53918.1"/>
    </source>
</evidence>
<dbReference type="AlphaFoldDB" id="A0A226E9E0"/>
<keyword evidence="1" id="KW-0812">Transmembrane</keyword>
<organism evidence="2 3">
    <name type="scientific">Folsomia candida</name>
    <name type="common">Springtail</name>
    <dbReference type="NCBI Taxonomy" id="158441"/>
    <lineage>
        <taxon>Eukaryota</taxon>
        <taxon>Metazoa</taxon>
        <taxon>Ecdysozoa</taxon>
        <taxon>Arthropoda</taxon>
        <taxon>Hexapoda</taxon>
        <taxon>Collembola</taxon>
        <taxon>Entomobryomorpha</taxon>
        <taxon>Isotomoidea</taxon>
        <taxon>Isotomidae</taxon>
        <taxon>Proisotominae</taxon>
        <taxon>Folsomia</taxon>
    </lineage>
</organism>
<protein>
    <submittedName>
        <fullName evidence="2">Uncharacterized protein</fullName>
    </submittedName>
</protein>
<sequence>MVTRKFQAIILLITLLSIILFVSIIHPRAQFIREKMFFSRNNSFSTSESKFMSMFTKFPWDILSQAIATKELETIHFCVEKLIQEFTPYVIMEPLVPINSTCRPPLLRHRLEINCTTGLDSSVRKVGMLIQFGFDVDMLEVHLNELNDVVDKFFIVESTHTHNRFFKKPLIWEAVKHQSRFAKFASKIVHFVVDDAPAIGEVKSSLNDTNANFVSENLQEKLRWEKFLEWNNVTNFFSPDDLLGFGDSDEIASREAVNYLKHCALKSDPIDVGIWFPVGTIYSTMKSNFPVKGYPFTLGDPSFWTLRSAMSLKTIPRFNLQFPTRNRGMSDDFVLGGMHMTHYGYFPFLVIKRVAASESGYEFLQEFPEFTRTMNSEKLQTYFSSNMNKMFEAISLESLGKSETEKFVVLPWFYNCNRDRYPAWEEKPDSRLI</sequence>
<dbReference type="Pfam" id="PF04724">
    <property type="entry name" value="Glyco_transf_17"/>
    <property type="match status" value="1"/>
</dbReference>
<dbReference type="Proteomes" id="UP000198287">
    <property type="component" value="Unassembled WGS sequence"/>
</dbReference>
<dbReference type="PANTHER" id="PTHR12224">
    <property type="entry name" value="BETA-1,4-MANNOSYL-GLYCOPROTEIN BETA-1,4-N-ACETYLGLUCOSAMINYL-TRANSFERASE"/>
    <property type="match status" value="1"/>
</dbReference>
<proteinExistence type="predicted"/>
<dbReference type="GO" id="GO:0016020">
    <property type="term" value="C:membrane"/>
    <property type="evidence" value="ECO:0007669"/>
    <property type="project" value="InterPro"/>
</dbReference>
<keyword evidence="1" id="KW-0472">Membrane</keyword>
<dbReference type="InterPro" id="IPR006813">
    <property type="entry name" value="Glyco_trans_17"/>
</dbReference>
<reference evidence="2 3" key="1">
    <citation type="submission" date="2015-12" db="EMBL/GenBank/DDBJ databases">
        <title>The genome of Folsomia candida.</title>
        <authorList>
            <person name="Faddeeva A."/>
            <person name="Derks M.F."/>
            <person name="Anvar Y."/>
            <person name="Smit S."/>
            <person name="Van Straalen N."/>
            <person name="Roelofs D."/>
        </authorList>
    </citation>
    <scope>NUCLEOTIDE SEQUENCE [LARGE SCALE GENOMIC DNA]</scope>
    <source>
        <strain evidence="2 3">VU population</strain>
        <tissue evidence="2">Whole body</tissue>
    </source>
</reference>
<accession>A0A226E9E0</accession>
<dbReference type="GO" id="GO:0003830">
    <property type="term" value="F:beta-1,4-mannosylglycoprotein 4-beta-N-acetylglucosaminyltransferase activity"/>
    <property type="evidence" value="ECO:0007669"/>
    <property type="project" value="InterPro"/>
</dbReference>
<dbReference type="EMBL" id="LNIX01000005">
    <property type="protein sequence ID" value="OXA53918.1"/>
    <property type="molecule type" value="Genomic_DNA"/>
</dbReference>
<evidence type="ECO:0000313" key="3">
    <source>
        <dbReference type="Proteomes" id="UP000198287"/>
    </source>
</evidence>
<name>A0A226E9E0_FOLCA</name>
<keyword evidence="1" id="KW-1133">Transmembrane helix</keyword>